<dbReference type="InterPro" id="IPR016185">
    <property type="entry name" value="PreATP-grasp_dom_sf"/>
</dbReference>
<dbReference type="GO" id="GO:0005737">
    <property type="term" value="C:cytoplasm"/>
    <property type="evidence" value="ECO:0007669"/>
    <property type="project" value="UniProtKB-SubCell"/>
</dbReference>
<dbReference type="PROSITE" id="PS50975">
    <property type="entry name" value="ATP_GRASP"/>
    <property type="match status" value="1"/>
</dbReference>
<evidence type="ECO:0000256" key="12">
    <source>
        <dbReference type="ARBA" id="ARBA00023316"/>
    </source>
</evidence>
<dbReference type="GO" id="GO:0071555">
    <property type="term" value="P:cell wall organization"/>
    <property type="evidence" value="ECO:0007669"/>
    <property type="project" value="UniProtKB-KW"/>
</dbReference>
<evidence type="ECO:0000313" key="17">
    <source>
        <dbReference type="EMBL" id="TVM31011.1"/>
    </source>
</evidence>
<evidence type="ECO:0000256" key="10">
    <source>
        <dbReference type="ARBA" id="ARBA00022960"/>
    </source>
</evidence>
<dbReference type="SUPFAM" id="SSF56059">
    <property type="entry name" value="Glutathione synthetase ATP-binding domain-like"/>
    <property type="match status" value="1"/>
</dbReference>
<evidence type="ECO:0000256" key="7">
    <source>
        <dbReference type="ARBA" id="ARBA00022598"/>
    </source>
</evidence>
<evidence type="ECO:0000256" key="8">
    <source>
        <dbReference type="ARBA" id="ARBA00022741"/>
    </source>
</evidence>
<keyword evidence="6" id="KW-0963">Cytoplasm</keyword>
<comment type="subcellular location">
    <subcellularLocation>
        <location evidence="3">Cytoplasm</location>
    </subcellularLocation>
</comment>
<dbReference type="EMBL" id="QMIF01000018">
    <property type="protein sequence ID" value="TVM31011.1"/>
    <property type="molecule type" value="Genomic_DNA"/>
</dbReference>
<evidence type="ECO:0000256" key="9">
    <source>
        <dbReference type="ARBA" id="ARBA00022840"/>
    </source>
</evidence>
<dbReference type="EC" id="6.3.2.4" evidence="5"/>
<reference evidence="16 19" key="2">
    <citation type="submission" date="2019-04" db="EMBL/GenBank/DDBJ databases">
        <title>Isolation and culture of sulfate reducing bacteria from the cold seep of the South China Sea.</title>
        <authorList>
            <person name="Sun C."/>
            <person name="Liu R."/>
        </authorList>
    </citation>
    <scope>NUCLEOTIDE SEQUENCE [LARGE SCALE GENOMIC DNA]</scope>
    <source>
        <strain evidence="16 19">CS1</strain>
    </source>
</reference>
<accession>A0A6P1ZBN1</accession>
<comment type="catalytic activity">
    <reaction evidence="13">
        <text>2 D-alanine + ATP = D-alanyl-D-alanine + ADP + phosphate + H(+)</text>
        <dbReference type="Rhea" id="RHEA:11224"/>
        <dbReference type="ChEBI" id="CHEBI:15378"/>
        <dbReference type="ChEBI" id="CHEBI:30616"/>
        <dbReference type="ChEBI" id="CHEBI:43474"/>
        <dbReference type="ChEBI" id="CHEBI:57416"/>
        <dbReference type="ChEBI" id="CHEBI:57822"/>
        <dbReference type="ChEBI" id="CHEBI:456216"/>
        <dbReference type="EC" id="6.3.2.4"/>
    </reaction>
</comment>
<evidence type="ECO:0000313" key="18">
    <source>
        <dbReference type="Proteomes" id="UP000434052"/>
    </source>
</evidence>
<protein>
    <recommendedName>
        <fullName evidence="5">D-alanine--D-alanine ligase</fullName>
        <ecNumber evidence="5">6.3.2.4</ecNumber>
    </recommendedName>
</protein>
<dbReference type="GO" id="GO:0005524">
    <property type="term" value="F:ATP binding"/>
    <property type="evidence" value="ECO:0007669"/>
    <property type="project" value="UniProtKB-UniRule"/>
</dbReference>
<dbReference type="InterPro" id="IPR000291">
    <property type="entry name" value="D-Ala_lig_Van_CS"/>
</dbReference>
<keyword evidence="19" id="KW-1185">Reference proteome</keyword>
<keyword evidence="10" id="KW-0133">Cell shape</keyword>
<evidence type="ECO:0000256" key="14">
    <source>
        <dbReference type="PROSITE-ProRule" id="PRU00409"/>
    </source>
</evidence>
<dbReference type="InterPro" id="IPR011761">
    <property type="entry name" value="ATP-grasp"/>
</dbReference>
<dbReference type="Pfam" id="PF07478">
    <property type="entry name" value="Dala_Dala_lig_C"/>
    <property type="match status" value="1"/>
</dbReference>
<dbReference type="SUPFAM" id="SSF52440">
    <property type="entry name" value="PreATP-grasp domain"/>
    <property type="match status" value="1"/>
</dbReference>
<sequence>MTTIALTYDLRDDYLARGFNEHQTAEFDRVDTIDAIERGLRMLGYSTVRVGSAYDLVSALASDASWDLVFNICEGLYGYGRESLVPALLDHYRIPYVFSDPLTLAVTLHKGVAKRVVRDQGVPTPDFVVLESVDQAERVDLPAFPLFVKPVAEGTGKGVASSCLVHDRNALVERAAALIAEHEQPVLVEAFLPGREVTVGITGTGENARVAGVMDIVLNKDADPACYTYRNKEECEQLVEYRAVTGAESEEPVQVALAAYRALGVRDAGRVDLRQDAHGRYQFMEINPLPGMHPEHSDLPILCSLNGISFLDLLSRIMRSATDRIAAARQPGRRIAA</sequence>
<evidence type="ECO:0000256" key="5">
    <source>
        <dbReference type="ARBA" id="ARBA00012216"/>
    </source>
</evidence>
<dbReference type="Proteomes" id="UP000503251">
    <property type="component" value="Chromosome"/>
</dbReference>
<evidence type="ECO:0000256" key="4">
    <source>
        <dbReference type="ARBA" id="ARBA00010871"/>
    </source>
</evidence>
<dbReference type="GO" id="GO:0009252">
    <property type="term" value="P:peptidoglycan biosynthetic process"/>
    <property type="evidence" value="ECO:0007669"/>
    <property type="project" value="UniProtKB-KW"/>
</dbReference>
<dbReference type="RefSeq" id="WP_144307068.1">
    <property type="nucleotide sequence ID" value="NZ_CP039543.1"/>
</dbReference>
<dbReference type="InterPro" id="IPR011095">
    <property type="entry name" value="Dala_Dala_lig_C"/>
</dbReference>
<dbReference type="GO" id="GO:0008360">
    <property type="term" value="P:regulation of cell shape"/>
    <property type="evidence" value="ECO:0007669"/>
    <property type="project" value="UniProtKB-KW"/>
</dbReference>
<dbReference type="Proteomes" id="UP000434052">
    <property type="component" value="Unassembled WGS sequence"/>
</dbReference>
<dbReference type="PROSITE" id="PS00844">
    <property type="entry name" value="DALA_DALA_LIGASE_2"/>
    <property type="match status" value="1"/>
</dbReference>
<dbReference type="InterPro" id="IPR013815">
    <property type="entry name" value="ATP_grasp_subdomain_1"/>
</dbReference>
<feature type="domain" description="ATP-grasp" evidence="15">
    <location>
        <begin position="114"/>
        <end position="319"/>
    </location>
</feature>
<evidence type="ECO:0000259" key="15">
    <source>
        <dbReference type="PROSITE" id="PS50975"/>
    </source>
</evidence>
<dbReference type="OrthoDB" id="9813261at2"/>
<name>A0A6P1ZBN1_9BACT</name>
<comment type="cofactor">
    <cofactor evidence="2">
        <name>Mg(2+)</name>
        <dbReference type="ChEBI" id="CHEBI:18420"/>
    </cofactor>
</comment>
<gene>
    <name evidence="17" type="ORF">DQK91_19420</name>
    <name evidence="16" type="ORF">E8L03_12195</name>
</gene>
<keyword evidence="12" id="KW-0961">Cell wall biogenesis/degradation</keyword>
<organism evidence="17 18">
    <name type="scientific">Oceanidesulfovibrio marinus</name>
    <dbReference type="NCBI Taxonomy" id="370038"/>
    <lineage>
        <taxon>Bacteria</taxon>
        <taxon>Pseudomonadati</taxon>
        <taxon>Thermodesulfobacteriota</taxon>
        <taxon>Desulfovibrionia</taxon>
        <taxon>Desulfovibrionales</taxon>
        <taxon>Desulfovibrionaceae</taxon>
        <taxon>Oceanidesulfovibrio</taxon>
    </lineage>
</organism>
<evidence type="ECO:0000313" key="19">
    <source>
        <dbReference type="Proteomes" id="UP000503251"/>
    </source>
</evidence>
<evidence type="ECO:0000256" key="6">
    <source>
        <dbReference type="ARBA" id="ARBA00022490"/>
    </source>
</evidence>
<dbReference type="AlphaFoldDB" id="A0A6P1ZBN1"/>
<dbReference type="Gene3D" id="3.30.470.20">
    <property type="entry name" value="ATP-grasp fold, B domain"/>
    <property type="match status" value="1"/>
</dbReference>
<evidence type="ECO:0000256" key="13">
    <source>
        <dbReference type="ARBA" id="ARBA00047614"/>
    </source>
</evidence>
<evidence type="ECO:0000256" key="11">
    <source>
        <dbReference type="ARBA" id="ARBA00022984"/>
    </source>
</evidence>
<dbReference type="EMBL" id="CP039543">
    <property type="protein sequence ID" value="QJT09649.1"/>
    <property type="molecule type" value="Genomic_DNA"/>
</dbReference>
<dbReference type="GO" id="GO:0046872">
    <property type="term" value="F:metal ion binding"/>
    <property type="evidence" value="ECO:0007669"/>
    <property type="project" value="InterPro"/>
</dbReference>
<evidence type="ECO:0000313" key="16">
    <source>
        <dbReference type="EMBL" id="QJT09649.1"/>
    </source>
</evidence>
<proteinExistence type="inferred from homology"/>
<evidence type="ECO:0000256" key="2">
    <source>
        <dbReference type="ARBA" id="ARBA00001946"/>
    </source>
</evidence>
<dbReference type="PANTHER" id="PTHR23132">
    <property type="entry name" value="D-ALANINE--D-ALANINE LIGASE"/>
    <property type="match status" value="1"/>
</dbReference>
<comment type="cofactor">
    <cofactor evidence="1">
        <name>Mn(2+)</name>
        <dbReference type="ChEBI" id="CHEBI:29035"/>
    </cofactor>
</comment>
<keyword evidence="11" id="KW-0573">Peptidoglycan synthesis</keyword>
<dbReference type="PANTHER" id="PTHR23132:SF23">
    <property type="entry name" value="D-ALANINE--D-ALANINE LIGASE B"/>
    <property type="match status" value="1"/>
</dbReference>
<evidence type="ECO:0000256" key="1">
    <source>
        <dbReference type="ARBA" id="ARBA00001936"/>
    </source>
</evidence>
<dbReference type="GO" id="GO:0008716">
    <property type="term" value="F:D-alanine-D-alanine ligase activity"/>
    <property type="evidence" value="ECO:0007669"/>
    <property type="project" value="UniProtKB-EC"/>
</dbReference>
<dbReference type="Gene3D" id="3.30.1490.20">
    <property type="entry name" value="ATP-grasp fold, A domain"/>
    <property type="match status" value="1"/>
</dbReference>
<keyword evidence="8 14" id="KW-0547">Nucleotide-binding</keyword>
<evidence type="ECO:0000256" key="3">
    <source>
        <dbReference type="ARBA" id="ARBA00004496"/>
    </source>
</evidence>
<keyword evidence="9 14" id="KW-0067">ATP-binding</keyword>
<keyword evidence="7 17" id="KW-0436">Ligase</keyword>
<comment type="similarity">
    <text evidence="4">Belongs to the D-alanine--D-alanine ligase family.</text>
</comment>
<reference evidence="17 18" key="1">
    <citation type="submission" date="2018-06" db="EMBL/GenBank/DDBJ databases">
        <title>Complete genome of Desulfovibrio marinus P48SEP.</title>
        <authorList>
            <person name="Crispim J.S."/>
            <person name="Vidigal P.M.P."/>
            <person name="Silva L.C.F."/>
            <person name="Araujo L.C."/>
            <person name="Laguardia C.N."/>
            <person name="Dias R.S."/>
            <person name="Sousa M.P."/>
            <person name="Paula S.O."/>
            <person name="Silva C."/>
        </authorList>
    </citation>
    <scope>NUCLEOTIDE SEQUENCE [LARGE SCALE GENOMIC DNA]</scope>
    <source>
        <strain evidence="17 18">P48SEP</strain>
    </source>
</reference>